<sequence>MSTSAAQASAFFAEVIRNQQVFTVADDGGVPAPKNRHGVRAMPFWSLKSRAQKVVDTVPAYRDFELEPVSLVDFRDAWLPDLESNGFLVGVNWSGKGASGYDLSPADVLAGLAAAETASQH</sequence>
<dbReference type="InterPro" id="IPR021284">
    <property type="entry name" value="DUF2750"/>
</dbReference>
<keyword evidence="2" id="KW-1185">Reference proteome</keyword>
<accession>A0A2N9JK36</accession>
<protein>
    <recommendedName>
        <fullName evidence="3">DUF2750 domain-containing protein</fullName>
    </recommendedName>
</protein>
<proteinExistence type="predicted"/>
<reference evidence="1 2" key="1">
    <citation type="submission" date="2018-02" db="EMBL/GenBank/DDBJ databases">
        <authorList>
            <person name="Cohen D.B."/>
            <person name="Kent A.D."/>
        </authorList>
    </citation>
    <scope>NUCLEOTIDE SEQUENCE [LARGE SCALE GENOMIC DNA]</scope>
    <source>
        <strain evidence="1">1</strain>
    </source>
</reference>
<dbReference type="RefSeq" id="WP_105186542.1">
    <property type="nucleotide sequence ID" value="NZ_BAAAGO010000008.1"/>
</dbReference>
<name>A0A2N9JK36_9ACTN</name>
<dbReference type="OrthoDB" id="2936081at2"/>
<evidence type="ECO:0000313" key="1">
    <source>
        <dbReference type="EMBL" id="SPD87918.1"/>
    </source>
</evidence>
<dbReference type="EMBL" id="LT985188">
    <property type="protein sequence ID" value="SPD87918.1"/>
    <property type="molecule type" value="Genomic_DNA"/>
</dbReference>
<organism evidence="1 2">
    <name type="scientific">Micropruina glycogenica</name>
    <dbReference type="NCBI Taxonomy" id="75385"/>
    <lineage>
        <taxon>Bacteria</taxon>
        <taxon>Bacillati</taxon>
        <taxon>Actinomycetota</taxon>
        <taxon>Actinomycetes</taxon>
        <taxon>Propionibacteriales</taxon>
        <taxon>Nocardioidaceae</taxon>
        <taxon>Micropruina</taxon>
    </lineage>
</organism>
<dbReference type="AlphaFoldDB" id="A0A2N9JK36"/>
<gene>
    <name evidence="1" type="ORF">MPLG2_2888</name>
</gene>
<evidence type="ECO:0000313" key="2">
    <source>
        <dbReference type="Proteomes" id="UP000238164"/>
    </source>
</evidence>
<evidence type="ECO:0008006" key="3">
    <source>
        <dbReference type="Google" id="ProtNLM"/>
    </source>
</evidence>
<dbReference type="Pfam" id="PF11042">
    <property type="entry name" value="DUF2750"/>
    <property type="match status" value="1"/>
</dbReference>
<dbReference type="KEGG" id="mgg:MPLG2_2888"/>
<dbReference type="Proteomes" id="UP000238164">
    <property type="component" value="Chromosome 1"/>
</dbReference>